<sequence length="172" mass="18144">MPAAGGKTSGAIPFIGAGADMTQVSDKPAERPRRRDPREEREPGGAGGVPAELTRLFAQCWAADDEGSGAQASLFGTRASGDVVMIGALAEQLAPRLQAAPQWPLKAVLYLPRLGRINASVRREQGAWSIDLEAEDAATARWLSGVRQQCEDRFAATLGQPVSLHLPTVGCA</sequence>
<evidence type="ECO:0008006" key="4">
    <source>
        <dbReference type="Google" id="ProtNLM"/>
    </source>
</evidence>
<protein>
    <recommendedName>
        <fullName evidence="4">Type III secretion protein RspP</fullName>
    </recommendedName>
</protein>
<dbReference type="eggNOG" id="ENOG503082E">
    <property type="taxonomic scope" value="Bacteria"/>
</dbReference>
<evidence type="ECO:0000313" key="3">
    <source>
        <dbReference type="EMBL" id="CAY46982.1"/>
    </source>
</evidence>
<reference evidence="3" key="1">
    <citation type="journal article" date="2009" name="Genome Biol.">
        <title>Genomic and genetic analyses of diversity and plant interactions of Pseudomonas fluorescens.</title>
        <authorList>
            <person name="Silby M.W."/>
            <person name="Cerdeno-Tarraga A.M."/>
            <person name="Vernikos G.S."/>
            <person name="Giddens S.R."/>
            <person name="Jackson R.W."/>
            <person name="Preston G.M."/>
            <person name="Zhang X.X."/>
            <person name="Moon C.D."/>
            <person name="Gehrig S.M."/>
            <person name="Godfrey S.A."/>
            <person name="Knight C.G."/>
            <person name="Malone J.G."/>
            <person name="Robinson Z."/>
            <person name="Spiers A.J."/>
            <person name="Harris S."/>
            <person name="Challis G.L."/>
            <person name="Yaxley A.M."/>
            <person name="Harris D."/>
            <person name="Seeger K."/>
            <person name="Murphy L."/>
            <person name="Rutter S."/>
            <person name="Squares R."/>
            <person name="Quail M.A."/>
            <person name="Saunders E."/>
            <person name="Mavromatis K."/>
            <person name="Brettin T.S."/>
            <person name="Bentley S.D."/>
            <person name="Hothersall J."/>
            <person name="Stephens E."/>
            <person name="Thomas C.M."/>
            <person name="Parkhill J."/>
            <person name="Levy S.B."/>
            <person name="Rainey P.B."/>
            <person name="Thomson N.R."/>
        </authorList>
    </citation>
    <scope>NUCLEOTIDE SEQUENCE [LARGE SCALE GENOMIC DNA]</scope>
    <source>
        <strain evidence="3">SBW25</strain>
    </source>
</reference>
<dbReference type="CDD" id="cd17468">
    <property type="entry name" value="T3SS_HrpP_C"/>
    <property type="match status" value="1"/>
</dbReference>
<gene>
    <name evidence="3" type="primary">rspP</name>
    <name evidence="3" type="ordered locus">PFLU_0713</name>
</gene>
<feature type="compositionally biased region" description="Basic and acidic residues" evidence="1">
    <location>
        <begin position="27"/>
        <end position="43"/>
    </location>
</feature>
<dbReference type="KEGG" id="pfs:PFLU_0713"/>
<dbReference type="HOGENOM" id="CLU_1553948_0_0_6"/>
<dbReference type="Proteomes" id="UP001152918">
    <property type="component" value="Chromosome"/>
</dbReference>
<dbReference type="EMBL" id="AM181176">
    <property type="protein sequence ID" value="CAY46982.1"/>
    <property type="molecule type" value="Genomic_DNA"/>
</dbReference>
<feature type="region of interest" description="Disordered" evidence="1">
    <location>
        <begin position="1"/>
        <end position="50"/>
    </location>
</feature>
<evidence type="ECO:0000256" key="1">
    <source>
        <dbReference type="SAM" id="MobiDB-lite"/>
    </source>
</evidence>
<name>C3KCQ2_PSEFS</name>
<accession>C3KCQ2</accession>
<proteinExistence type="predicted"/>
<dbReference type="InterPro" id="IPR049757">
    <property type="entry name" value="T3SS_HrpP-like_C"/>
</dbReference>
<evidence type="ECO:0000313" key="2">
    <source>
        <dbReference type="EMBL" id="CAI2795022.1"/>
    </source>
</evidence>
<dbReference type="EMBL" id="OV986001">
    <property type="protein sequence ID" value="CAI2795022.1"/>
    <property type="molecule type" value="Genomic_DNA"/>
</dbReference>
<reference evidence="2" key="2">
    <citation type="submission" date="2023-10" db="EMBL/GenBank/DDBJ databases">
        <authorList>
            <person name="Fortmann-Grote C."/>
        </authorList>
    </citation>
    <scope>NUCLEOTIDE SEQUENCE</scope>
    <source>
        <strain evidence="2">SBW25</strain>
    </source>
</reference>
<dbReference type="AlphaFoldDB" id="C3KCQ2"/>
<organism evidence="3">
    <name type="scientific">Pseudomonas fluorescens (strain SBW25)</name>
    <dbReference type="NCBI Taxonomy" id="216595"/>
    <lineage>
        <taxon>Bacteria</taxon>
        <taxon>Pseudomonadati</taxon>
        <taxon>Pseudomonadota</taxon>
        <taxon>Gammaproteobacteria</taxon>
        <taxon>Pseudomonadales</taxon>
        <taxon>Pseudomonadaceae</taxon>
        <taxon>Pseudomonas</taxon>
    </lineage>
</organism>